<feature type="compositionally biased region" description="Pro residues" evidence="1">
    <location>
        <begin position="346"/>
        <end position="370"/>
    </location>
</feature>
<feature type="compositionally biased region" description="Polar residues" evidence="1">
    <location>
        <begin position="379"/>
        <end position="390"/>
    </location>
</feature>
<dbReference type="EMBL" id="SSOP01000017">
    <property type="protein sequence ID" value="KAB5594665.1"/>
    <property type="molecule type" value="Genomic_DNA"/>
</dbReference>
<evidence type="ECO:0000256" key="1">
    <source>
        <dbReference type="SAM" id="MobiDB-lite"/>
    </source>
</evidence>
<feature type="region of interest" description="Disordered" evidence="1">
    <location>
        <begin position="194"/>
        <end position="222"/>
    </location>
</feature>
<evidence type="ECO:0000313" key="2">
    <source>
        <dbReference type="EMBL" id="KAB5594665.1"/>
    </source>
</evidence>
<accession>A0A5N5QSE4</accession>
<sequence length="524" mass="54755">MSLLDSLSRLSLATDDILAASNRTIADVGPFTDAVLGTHVITDIIRDAEEGEQILFTHRSVDVGGVKGPVDVRPVAVGLSSISGGVAGAAVVAEKEVDVDVLLSAALRLVDNYGSMPRAKGHIEQLLDRAAEVRSRISLLEDDLEELKNSGPALPAEPELPSLKDEERAVVKIEAQLAAAKRRRDALREQIASKKRTRATHDTGHTISTPTAAARTRTRPGGGKIPNPFLARLTQHIVPTNDPDSTTNISMHLASGGMPESLVDEGPPQWADDSILSVQHGGSEDVGGDSLWDESEGTEEVGEQQVEAEEEEEEEEGADATVVLAIPPAAGLSPPPSPVKTNAPPLRAPPPEPAPAPAPVAVAPPAPAEPPTGAKPKPSSSTQPVKVTPETEANTTLIWATVGKVLVPTSNYGADSPGVQETVSILQSIASQSLNNSPSSPSTASSLQAPSEPAPAQTILTATLLLYLLRQGPSSLPSVRTALADKESESESASGLGIKALYACVAKKLLKIDRKGREATVRFE</sequence>
<feature type="compositionally biased region" description="Acidic residues" evidence="1">
    <location>
        <begin position="291"/>
        <end position="318"/>
    </location>
</feature>
<dbReference type="OrthoDB" id="3262547at2759"/>
<reference evidence="2 3" key="1">
    <citation type="journal article" date="2019" name="Fungal Biol. Biotechnol.">
        <title>Draft genome sequence of fastidious pathogen Ceratobasidium theobromae, which causes vascular-streak dieback in Theobroma cacao.</title>
        <authorList>
            <person name="Ali S.S."/>
            <person name="Asman A."/>
            <person name="Shao J."/>
            <person name="Firmansyah A.P."/>
            <person name="Susilo A.W."/>
            <person name="Rosmana A."/>
            <person name="McMahon P."/>
            <person name="Junaid M."/>
            <person name="Guest D."/>
            <person name="Kheng T.Y."/>
            <person name="Meinhardt L.W."/>
            <person name="Bailey B.A."/>
        </authorList>
    </citation>
    <scope>NUCLEOTIDE SEQUENCE [LARGE SCALE GENOMIC DNA]</scope>
    <source>
        <strain evidence="2 3">CT2</strain>
    </source>
</reference>
<feature type="compositionally biased region" description="Low complexity" evidence="1">
    <location>
        <begin position="433"/>
        <end position="451"/>
    </location>
</feature>
<feature type="compositionally biased region" description="Low complexity" evidence="1">
    <location>
        <begin position="319"/>
        <end position="332"/>
    </location>
</feature>
<dbReference type="AlphaFoldDB" id="A0A5N5QSE4"/>
<protein>
    <submittedName>
        <fullName evidence="2">Uncharacterized protein</fullName>
    </submittedName>
</protein>
<proteinExistence type="predicted"/>
<evidence type="ECO:0000313" key="3">
    <source>
        <dbReference type="Proteomes" id="UP000383932"/>
    </source>
</evidence>
<gene>
    <name evidence="2" type="ORF">CTheo_1812</name>
</gene>
<feature type="region of interest" description="Disordered" evidence="1">
    <location>
        <begin position="433"/>
        <end position="452"/>
    </location>
</feature>
<feature type="region of interest" description="Disordered" evidence="1">
    <location>
        <begin position="240"/>
        <end position="390"/>
    </location>
</feature>
<keyword evidence="3" id="KW-1185">Reference proteome</keyword>
<dbReference type="Proteomes" id="UP000383932">
    <property type="component" value="Unassembled WGS sequence"/>
</dbReference>
<organism evidence="2 3">
    <name type="scientific">Ceratobasidium theobromae</name>
    <dbReference type="NCBI Taxonomy" id="1582974"/>
    <lineage>
        <taxon>Eukaryota</taxon>
        <taxon>Fungi</taxon>
        <taxon>Dikarya</taxon>
        <taxon>Basidiomycota</taxon>
        <taxon>Agaricomycotina</taxon>
        <taxon>Agaricomycetes</taxon>
        <taxon>Cantharellales</taxon>
        <taxon>Ceratobasidiaceae</taxon>
        <taxon>Ceratobasidium</taxon>
    </lineage>
</organism>
<comment type="caution">
    <text evidence="2">The sequence shown here is derived from an EMBL/GenBank/DDBJ whole genome shotgun (WGS) entry which is preliminary data.</text>
</comment>
<name>A0A5N5QSE4_9AGAM</name>